<dbReference type="RefSeq" id="WP_354613598.1">
    <property type="nucleotide sequence ID" value="NZ_JBEXAE010000001.1"/>
</dbReference>
<evidence type="ECO:0000256" key="1">
    <source>
        <dbReference type="SAM" id="Phobius"/>
    </source>
</evidence>
<dbReference type="InterPro" id="IPR025367">
    <property type="entry name" value="DUF4271"/>
</dbReference>
<gene>
    <name evidence="2" type="ORF">ABXZ36_01055</name>
</gene>
<protein>
    <submittedName>
        <fullName evidence="2">DUF4271 domain-containing protein</fullName>
    </submittedName>
</protein>
<dbReference type="EMBL" id="JBEXAE010000001">
    <property type="protein sequence ID" value="MET6989230.1"/>
    <property type="molecule type" value="Genomic_DNA"/>
</dbReference>
<sequence>MEPTLRLIDTTDWITLVLFTSVFFVVIGKSFFYNRFINFIILPFNNKYVIMYNKKDRLINWFHIFLTLFQLFNFALFIYFSRRIVFQLDNGAYPFIYVLILGMLGLFLLIKVLLQLFNAFIFNITSTISELIFKKLTYLNYSGIIMFLANVILTYALKDSKTVIYVSMALVLLINLIGWITIIRNHQFYITSNIFYFILYLCTLEIAPFVIIGSYLKD</sequence>
<feature type="transmembrane region" description="Helical" evidence="1">
    <location>
        <begin position="138"/>
        <end position="157"/>
    </location>
</feature>
<name>A0ABV2SQ06_9FLAO</name>
<feature type="transmembrane region" description="Helical" evidence="1">
    <location>
        <begin position="58"/>
        <end position="80"/>
    </location>
</feature>
<comment type="caution">
    <text evidence="2">The sequence shown here is derived from an EMBL/GenBank/DDBJ whole genome shotgun (WGS) entry which is preliminary data.</text>
</comment>
<dbReference type="Proteomes" id="UP001549799">
    <property type="component" value="Unassembled WGS sequence"/>
</dbReference>
<keyword evidence="1" id="KW-0812">Transmembrane</keyword>
<organism evidence="2 3">
    <name type="scientific">Sediminicola arcticus</name>
    <dbReference type="NCBI Taxonomy" id="1574308"/>
    <lineage>
        <taxon>Bacteria</taxon>
        <taxon>Pseudomonadati</taxon>
        <taxon>Bacteroidota</taxon>
        <taxon>Flavobacteriia</taxon>
        <taxon>Flavobacteriales</taxon>
        <taxon>Flavobacteriaceae</taxon>
        <taxon>Sediminicola</taxon>
    </lineage>
</organism>
<evidence type="ECO:0000313" key="3">
    <source>
        <dbReference type="Proteomes" id="UP001549799"/>
    </source>
</evidence>
<accession>A0ABV2SQ06</accession>
<dbReference type="Pfam" id="PF14093">
    <property type="entry name" value="DUF4271"/>
    <property type="match status" value="1"/>
</dbReference>
<keyword evidence="1" id="KW-0472">Membrane</keyword>
<keyword evidence="1" id="KW-1133">Transmembrane helix</keyword>
<feature type="transmembrane region" description="Helical" evidence="1">
    <location>
        <begin position="13"/>
        <end position="37"/>
    </location>
</feature>
<proteinExistence type="predicted"/>
<feature type="transmembrane region" description="Helical" evidence="1">
    <location>
        <begin position="92"/>
        <end position="117"/>
    </location>
</feature>
<evidence type="ECO:0000313" key="2">
    <source>
        <dbReference type="EMBL" id="MET6989230.1"/>
    </source>
</evidence>
<feature type="transmembrane region" description="Helical" evidence="1">
    <location>
        <begin position="194"/>
        <end position="216"/>
    </location>
</feature>
<keyword evidence="3" id="KW-1185">Reference proteome</keyword>
<feature type="transmembrane region" description="Helical" evidence="1">
    <location>
        <begin position="163"/>
        <end position="182"/>
    </location>
</feature>
<reference evidence="2 3" key="1">
    <citation type="submission" date="2024-07" db="EMBL/GenBank/DDBJ databases">
        <title>The genome sequence of type strain Sediminicola arcticus GDMCC 1.2805.</title>
        <authorList>
            <person name="Liu Y."/>
        </authorList>
    </citation>
    <scope>NUCLEOTIDE SEQUENCE [LARGE SCALE GENOMIC DNA]</scope>
    <source>
        <strain evidence="2 3">GDMCC 1.2805</strain>
    </source>
</reference>